<comment type="subcellular location">
    <subcellularLocation>
        <location evidence="1">Membrane</location>
        <topology evidence="1">Multi-pass membrane protein</topology>
    </subcellularLocation>
</comment>
<evidence type="ECO:0000313" key="7">
    <source>
        <dbReference type="EMBL" id="BAD79446.1"/>
    </source>
</evidence>
<feature type="transmembrane region" description="Helical" evidence="6">
    <location>
        <begin position="6"/>
        <end position="25"/>
    </location>
</feature>
<comment type="similarity">
    <text evidence="2">Belongs to the TMEM19 family.</text>
</comment>
<dbReference type="GO" id="GO:0016020">
    <property type="term" value="C:membrane"/>
    <property type="evidence" value="ECO:0007669"/>
    <property type="project" value="UniProtKB-SubCell"/>
</dbReference>
<sequence>MTLLETELDWLTAIAINGVLLAFGLRSRAKLLTREGYLHAAFLGVLIWGSLQAAGYILVLLYLGIGSLLTRWGKARKEAAGIAEAREGKRGPENVWGSALIGTAAALAAWYWQDWPAIADLAKLAFVASFATKLADTAGSEVGKAFGKRTFLITTLRPVPAGTEGAVSLEGTVAGLVAALVMASFGWLFGLISTTAIAICVLAALIGTTAESWIGATFQTRWQWLSNELVNVINTLIGAIAAMLLDLLI</sequence>
<dbReference type="eggNOG" id="COG1836">
    <property type="taxonomic scope" value="Bacteria"/>
</dbReference>
<evidence type="ECO:0000256" key="3">
    <source>
        <dbReference type="ARBA" id="ARBA00022692"/>
    </source>
</evidence>
<proteinExistence type="inferred from homology"/>
<evidence type="ECO:0008006" key="9">
    <source>
        <dbReference type="Google" id="ProtNLM"/>
    </source>
</evidence>
<gene>
    <name evidence="7" type="ordered locus">syc1256_d</name>
</gene>
<evidence type="ECO:0000256" key="2">
    <source>
        <dbReference type="ARBA" id="ARBA00009012"/>
    </source>
</evidence>
<name>A0A0H3K2H7_SYNP6</name>
<dbReference type="RefSeq" id="WP_011243568.1">
    <property type="nucleotide sequence ID" value="NC_006576.1"/>
</dbReference>
<feature type="transmembrane region" description="Helical" evidence="6">
    <location>
        <begin position="37"/>
        <end position="65"/>
    </location>
</feature>
<reference evidence="7 8" key="1">
    <citation type="journal article" date="2007" name="Photosyn. Res.">
        <title>Complete nucleotide sequence of the freshwater unicellular cyanobacterium Synechococcus elongatus PCC 6301 chromosome: gene content and organization.</title>
        <authorList>
            <person name="Sugita C."/>
            <person name="Ogata K."/>
            <person name="Shikata M."/>
            <person name="Jikuya H."/>
            <person name="Takano J."/>
            <person name="Furumichi M."/>
            <person name="Kanehisa M."/>
            <person name="Omata T."/>
            <person name="Sugiura M."/>
            <person name="Sugita M."/>
        </authorList>
    </citation>
    <scope>NUCLEOTIDE SEQUENCE [LARGE SCALE GENOMIC DNA]</scope>
    <source>
        <strain evidence="8">ATCC 27144 / PCC 6301 / SAUG 1402/1</strain>
    </source>
</reference>
<dbReference type="Proteomes" id="UP000001175">
    <property type="component" value="Chromosome"/>
</dbReference>
<dbReference type="NCBIfam" id="TIGR00297">
    <property type="entry name" value="TIGR00297 family protein"/>
    <property type="match status" value="1"/>
</dbReference>
<organism evidence="7 8">
    <name type="scientific">Synechococcus sp. (strain ATCC 27144 / PCC 6301 / SAUG 1402/1)</name>
    <name type="common">Anacystis nidulans</name>
    <dbReference type="NCBI Taxonomy" id="269084"/>
    <lineage>
        <taxon>Bacteria</taxon>
        <taxon>Bacillati</taxon>
        <taxon>Cyanobacteriota</taxon>
        <taxon>Cyanophyceae</taxon>
        <taxon>Synechococcales</taxon>
        <taxon>Synechococcaceae</taxon>
        <taxon>Synechococcus</taxon>
    </lineage>
</organism>
<evidence type="ECO:0000256" key="4">
    <source>
        <dbReference type="ARBA" id="ARBA00022989"/>
    </source>
</evidence>
<dbReference type="AlphaFoldDB" id="A0A0H3K2H7"/>
<evidence type="ECO:0000313" key="8">
    <source>
        <dbReference type="Proteomes" id="UP000001175"/>
    </source>
</evidence>
<evidence type="ECO:0000256" key="1">
    <source>
        <dbReference type="ARBA" id="ARBA00004141"/>
    </source>
</evidence>
<evidence type="ECO:0000256" key="6">
    <source>
        <dbReference type="SAM" id="Phobius"/>
    </source>
</evidence>
<dbReference type="KEGG" id="syc:syc1256_d"/>
<dbReference type="Pfam" id="PF01940">
    <property type="entry name" value="DUF92"/>
    <property type="match status" value="1"/>
</dbReference>
<keyword evidence="5 6" id="KW-0472">Membrane</keyword>
<protein>
    <recommendedName>
        <fullName evidence="9">TIGR00297 family protein</fullName>
    </recommendedName>
</protein>
<accession>A0A0H3K2H7</accession>
<dbReference type="PANTHER" id="PTHR13353">
    <property type="entry name" value="TRANSMEMBRANE PROTEIN 19"/>
    <property type="match status" value="1"/>
</dbReference>
<dbReference type="PANTHER" id="PTHR13353:SF5">
    <property type="entry name" value="TRANSMEMBRANE PROTEIN 19"/>
    <property type="match status" value="1"/>
</dbReference>
<evidence type="ECO:0000256" key="5">
    <source>
        <dbReference type="ARBA" id="ARBA00023136"/>
    </source>
</evidence>
<feature type="transmembrane region" description="Helical" evidence="6">
    <location>
        <begin position="185"/>
        <end position="209"/>
    </location>
</feature>
<feature type="transmembrane region" description="Helical" evidence="6">
    <location>
        <begin position="229"/>
        <end position="248"/>
    </location>
</feature>
<dbReference type="EMBL" id="AP008231">
    <property type="protein sequence ID" value="BAD79446.1"/>
    <property type="molecule type" value="Genomic_DNA"/>
</dbReference>
<keyword evidence="4 6" id="KW-1133">Transmembrane helix</keyword>
<dbReference type="GeneID" id="72429071"/>
<dbReference type="InterPro" id="IPR002794">
    <property type="entry name" value="DUF92_TMEM19"/>
</dbReference>
<keyword evidence="3 6" id="KW-0812">Transmembrane</keyword>